<protein>
    <submittedName>
        <fullName evidence="2">Uncharacterized protein</fullName>
    </submittedName>
</protein>
<evidence type="ECO:0000256" key="1">
    <source>
        <dbReference type="SAM" id="Phobius"/>
    </source>
</evidence>
<dbReference type="EMBL" id="LT607410">
    <property type="protein sequence ID" value="SCF35853.1"/>
    <property type="molecule type" value="Genomic_DNA"/>
</dbReference>
<accession>A0A1C4ZS77</accession>
<sequence>MFVPDRTRFAVARPTDLPPSEHREALPTFAAAPVPLTRAGATRISVRAAALATVAMVLGTVRIAQLQGRR</sequence>
<gene>
    <name evidence="2" type="ORF">GA0074696_4818</name>
</gene>
<dbReference type="RefSeq" id="WP_088963161.1">
    <property type="nucleotide sequence ID" value="NZ_LT607410.1"/>
</dbReference>
<organism evidence="2 3">
    <name type="scientific">Micromonospora purpureochromogenes</name>
    <dbReference type="NCBI Taxonomy" id="47872"/>
    <lineage>
        <taxon>Bacteria</taxon>
        <taxon>Bacillati</taxon>
        <taxon>Actinomycetota</taxon>
        <taxon>Actinomycetes</taxon>
        <taxon>Micromonosporales</taxon>
        <taxon>Micromonosporaceae</taxon>
        <taxon>Micromonospora</taxon>
    </lineage>
</organism>
<name>A0A1C4ZS77_9ACTN</name>
<evidence type="ECO:0000313" key="2">
    <source>
        <dbReference type="EMBL" id="SCF35853.1"/>
    </source>
</evidence>
<reference evidence="2 3" key="1">
    <citation type="submission" date="2016-06" db="EMBL/GenBank/DDBJ databases">
        <authorList>
            <person name="Kjaerup R.B."/>
            <person name="Dalgaard T.S."/>
            <person name="Juul-Madsen H.R."/>
        </authorList>
    </citation>
    <scope>NUCLEOTIDE SEQUENCE [LARGE SCALE GENOMIC DNA]</scope>
    <source>
        <strain evidence="2 3">DSM 43821</strain>
    </source>
</reference>
<feature type="transmembrane region" description="Helical" evidence="1">
    <location>
        <begin position="44"/>
        <end position="64"/>
    </location>
</feature>
<proteinExistence type="predicted"/>
<dbReference type="AlphaFoldDB" id="A0A1C4ZS77"/>
<keyword evidence="1" id="KW-0812">Transmembrane</keyword>
<dbReference type="Proteomes" id="UP000198228">
    <property type="component" value="Chromosome I"/>
</dbReference>
<keyword evidence="1" id="KW-0472">Membrane</keyword>
<evidence type="ECO:0000313" key="3">
    <source>
        <dbReference type="Proteomes" id="UP000198228"/>
    </source>
</evidence>
<keyword evidence="1" id="KW-1133">Transmembrane helix</keyword>